<keyword evidence="1" id="KW-0472">Membrane</keyword>
<gene>
    <name evidence="2" type="ORF">MUA95_00550</name>
</gene>
<accession>A0ABD7TWW4</accession>
<evidence type="ECO:0000256" key="1">
    <source>
        <dbReference type="SAM" id="Phobius"/>
    </source>
</evidence>
<evidence type="ECO:0000313" key="3">
    <source>
        <dbReference type="Proteomes" id="UP001065705"/>
    </source>
</evidence>
<organism evidence="2 3">
    <name type="scientific">Staphylococcus agnetis</name>
    <dbReference type="NCBI Taxonomy" id="985762"/>
    <lineage>
        <taxon>Bacteria</taxon>
        <taxon>Bacillati</taxon>
        <taxon>Bacillota</taxon>
        <taxon>Bacilli</taxon>
        <taxon>Bacillales</taxon>
        <taxon>Staphylococcaceae</taxon>
        <taxon>Staphylococcus</taxon>
    </lineage>
</organism>
<keyword evidence="1" id="KW-1133">Transmembrane helix</keyword>
<reference evidence="2" key="1">
    <citation type="submission" date="2022-03" db="EMBL/GenBank/DDBJ databases">
        <title>Comparative Genomics of East African Camel-Associated Staphylococcaceae spp.: Diversity and Inheritance of Traits Involved in Host-Pathogen Interactions.</title>
        <authorList>
            <person name="Akarsu H."/>
            <person name="Liljander A."/>
            <person name="Younan M."/>
            <person name="Brodard I."/>
            <person name="Glucks I."/>
            <person name="Labroussaa F."/>
            <person name="Overesch G."/>
            <person name="Kuhnert P."/>
            <person name="Perreten V."/>
            <person name="Drexler J.F."/>
            <person name="Corman V.M."/>
            <person name="Falquet L."/>
            <person name="Jores J."/>
        </authorList>
    </citation>
    <scope>NUCLEOTIDE SEQUENCE</scope>
    <source>
        <strain evidence="2">IVB6197</strain>
    </source>
</reference>
<keyword evidence="1" id="KW-0812">Transmembrane</keyword>
<dbReference type="Proteomes" id="UP001065705">
    <property type="component" value="Chromosome"/>
</dbReference>
<proteinExistence type="predicted"/>
<sequence>MKKVRNKHWHSRNLLNRSFKVSSAVLVISTGLMGNHISPNVNAQNVTHVNQQPSLETYIQQRQAEVKQWRTLTDQQKSQLTSELSQAKSIDAIDRLLNEVKSTSTQNTRQLEEARVIREQLNNNMDRFFAELNHSGNKVDGGKLNDVNLDTTTSARHLLDELNQKDPKSSDIKTDIQQLLALPNRTTALDNYVSTKEETLQAFEAKLAQQPNLSEERKALLSKEIDAIKHQLNTQNNLVLNRLESSDHKSQAVTSLIRQTFNDKEADAILKRVQMKGKTDAQIANQLVSEFDRLSARSSDDVLRSMIDNSSNPQEMLEALLSTRYDSIEATKIASDILKGHPNSAQIVDRLKQRYGPHMTGDDILENVLDQAHDKRRALETILASQFNNETARALAQRIADKADSRTALLKQLKTDADGRLNDIIKAKNDLERLKARIGKILGFVNGMEGLLNERHGRNLLGGQTDLLDPLGLFGRGMEGKRILDRIPNIPNPKQGRALSLIEPSDDFLSGLFDHEGNFDLPAAGQVAKQTLLPLGIALVIIGGCIIWITHRRKSKTNKDSRA</sequence>
<protein>
    <recommendedName>
        <fullName evidence="4">Cell wall anchor protein</fullName>
    </recommendedName>
</protein>
<dbReference type="AlphaFoldDB" id="A0ABD7TWW4"/>
<evidence type="ECO:0000313" key="2">
    <source>
        <dbReference type="EMBL" id="UXU57335.1"/>
    </source>
</evidence>
<name>A0ABD7TWW4_9STAP</name>
<dbReference type="EMBL" id="CP094809">
    <property type="protein sequence ID" value="UXU57335.1"/>
    <property type="molecule type" value="Genomic_DNA"/>
</dbReference>
<feature type="transmembrane region" description="Helical" evidence="1">
    <location>
        <begin position="531"/>
        <end position="549"/>
    </location>
</feature>
<dbReference type="RefSeq" id="WP_262626475.1">
    <property type="nucleotide sequence ID" value="NZ_CP094809.1"/>
</dbReference>
<evidence type="ECO:0008006" key="4">
    <source>
        <dbReference type="Google" id="ProtNLM"/>
    </source>
</evidence>